<evidence type="ECO:0000313" key="7">
    <source>
        <dbReference type="EMBL" id="MCO1660618.1"/>
    </source>
</evidence>
<dbReference type="InterPro" id="IPR036264">
    <property type="entry name" value="Bact_exopeptidase_dim_dom"/>
</dbReference>
<feature type="domain" description="Peptidase M20 dimerisation" evidence="6">
    <location>
        <begin position="194"/>
        <end position="296"/>
    </location>
</feature>
<name>A0ABT1ACH3_9PSEU</name>
<evidence type="ECO:0000256" key="5">
    <source>
        <dbReference type="ARBA" id="ARBA00022833"/>
    </source>
</evidence>
<evidence type="ECO:0000256" key="4">
    <source>
        <dbReference type="ARBA" id="ARBA00022801"/>
    </source>
</evidence>
<dbReference type="PROSITE" id="PS00758">
    <property type="entry name" value="ARGE_DAPE_CPG2_1"/>
    <property type="match status" value="1"/>
</dbReference>
<dbReference type="EMBL" id="JAGSOV010000087">
    <property type="protein sequence ID" value="MCO1660618.1"/>
    <property type="molecule type" value="Genomic_DNA"/>
</dbReference>
<dbReference type="RefSeq" id="WP_252446158.1">
    <property type="nucleotide sequence ID" value="NZ_JAGSOV010000087.1"/>
</dbReference>
<dbReference type="PANTHER" id="PTHR43808">
    <property type="entry name" value="ACETYLORNITHINE DEACETYLASE"/>
    <property type="match status" value="1"/>
</dbReference>
<sequence length="412" mass="41531">MDTADDELRERVFARLDGWDLAGAVARLVATPSQNPPGGEDAMAAAVADMAGLWGLAARVEPVADGRSNVRVTAGDRPAVDGPEPCDVLLVGHLDTVPADPTGWTVEPFAGRVVDGNVWGRGSVDMKGGLASMLAALAALHEVAPDRAARVQLYGVAGEEVDCVGSRTVAASGRLPAAGCLVVGEPTGLRVVAAHKGALRLEVVVHGRAAHGARPELGANAVTAMAAVVTACAAVEPPALAPHPLLGPATVSVNQISGGTAANVVPDRCRATLDIRTLPGHDHDEIRRLVERAVARGLAGLDGVTGAVAVLNEAAPVATDLDDPLVAAALAAASVADGGGTGEPTAGGAAFFSDASVLQPALAGVPTILFGPGATERMHQVDEHVAVADLHTAARCYAALMIDRVQRPPGGP</sequence>
<proteinExistence type="inferred from homology"/>
<dbReference type="InterPro" id="IPR011650">
    <property type="entry name" value="Peptidase_M20_dimer"/>
</dbReference>
<dbReference type="Gene3D" id="3.30.70.360">
    <property type="match status" value="1"/>
</dbReference>
<evidence type="ECO:0000256" key="3">
    <source>
        <dbReference type="ARBA" id="ARBA00022723"/>
    </source>
</evidence>
<dbReference type="InterPro" id="IPR002933">
    <property type="entry name" value="Peptidase_M20"/>
</dbReference>
<dbReference type="SUPFAM" id="SSF55031">
    <property type="entry name" value="Bacterial exopeptidase dimerisation domain"/>
    <property type="match status" value="1"/>
</dbReference>
<dbReference type="InterPro" id="IPR050072">
    <property type="entry name" value="Peptidase_M20A"/>
</dbReference>
<dbReference type="Pfam" id="PF01546">
    <property type="entry name" value="Peptidase_M20"/>
    <property type="match status" value="1"/>
</dbReference>
<keyword evidence="4" id="KW-0378">Hydrolase</keyword>
<dbReference type="Proteomes" id="UP001165283">
    <property type="component" value="Unassembled WGS sequence"/>
</dbReference>
<evidence type="ECO:0000256" key="2">
    <source>
        <dbReference type="ARBA" id="ARBA00006247"/>
    </source>
</evidence>
<dbReference type="PANTHER" id="PTHR43808:SF8">
    <property type="entry name" value="PEPTIDASE M20 DIMERISATION DOMAIN-CONTAINING PROTEIN"/>
    <property type="match status" value="1"/>
</dbReference>
<dbReference type="Pfam" id="PF07687">
    <property type="entry name" value="M20_dimer"/>
    <property type="match status" value="1"/>
</dbReference>
<gene>
    <name evidence="7" type="ORF">KDL28_36770</name>
</gene>
<accession>A0ABT1ACH3</accession>
<protein>
    <submittedName>
        <fullName evidence="7">M20/M25/M40 family metallo-hydrolase</fullName>
    </submittedName>
</protein>
<organism evidence="7 8">
    <name type="scientific">Pseudonocardia humida</name>
    <dbReference type="NCBI Taxonomy" id="2800819"/>
    <lineage>
        <taxon>Bacteria</taxon>
        <taxon>Bacillati</taxon>
        <taxon>Actinomycetota</taxon>
        <taxon>Actinomycetes</taxon>
        <taxon>Pseudonocardiales</taxon>
        <taxon>Pseudonocardiaceae</taxon>
        <taxon>Pseudonocardia</taxon>
    </lineage>
</organism>
<keyword evidence="3" id="KW-0479">Metal-binding</keyword>
<keyword evidence="8" id="KW-1185">Reference proteome</keyword>
<comment type="cofactor">
    <cofactor evidence="1">
        <name>Zn(2+)</name>
        <dbReference type="ChEBI" id="CHEBI:29105"/>
    </cofactor>
</comment>
<evidence type="ECO:0000313" key="8">
    <source>
        <dbReference type="Proteomes" id="UP001165283"/>
    </source>
</evidence>
<dbReference type="SUPFAM" id="SSF53187">
    <property type="entry name" value="Zn-dependent exopeptidases"/>
    <property type="match status" value="1"/>
</dbReference>
<dbReference type="Gene3D" id="3.40.630.10">
    <property type="entry name" value="Zn peptidases"/>
    <property type="match status" value="1"/>
</dbReference>
<comment type="similarity">
    <text evidence="2">Belongs to the peptidase M20A family.</text>
</comment>
<keyword evidence="5" id="KW-0862">Zinc</keyword>
<comment type="caution">
    <text evidence="7">The sequence shown here is derived from an EMBL/GenBank/DDBJ whole genome shotgun (WGS) entry which is preliminary data.</text>
</comment>
<evidence type="ECO:0000259" key="6">
    <source>
        <dbReference type="Pfam" id="PF07687"/>
    </source>
</evidence>
<evidence type="ECO:0000256" key="1">
    <source>
        <dbReference type="ARBA" id="ARBA00001947"/>
    </source>
</evidence>
<reference evidence="7" key="1">
    <citation type="submission" date="2021-04" db="EMBL/GenBank/DDBJ databases">
        <title>Pseudonocardia sp. nov., isolated from sandy soil of mangrove forest.</title>
        <authorList>
            <person name="Zan Z."/>
            <person name="Huang R."/>
            <person name="Liu W."/>
        </authorList>
    </citation>
    <scope>NUCLEOTIDE SEQUENCE</scope>
    <source>
        <strain evidence="7">S2-4</strain>
    </source>
</reference>
<dbReference type="InterPro" id="IPR001261">
    <property type="entry name" value="ArgE/DapE_CS"/>
</dbReference>